<dbReference type="InParanoid" id="H2AP61"/>
<dbReference type="InterPro" id="IPR011993">
    <property type="entry name" value="PH-like_dom_sf"/>
</dbReference>
<dbReference type="STRING" id="1071382.H2AP61"/>
<organism evidence="2 3">
    <name type="scientific">Kazachstania africana (strain ATCC 22294 / BCRC 22015 / CBS 2517 / CECT 1963 / NBRC 1671 / NRRL Y-8276)</name>
    <name type="common">Yeast</name>
    <name type="synonym">Kluyveromyces africanus</name>
    <dbReference type="NCBI Taxonomy" id="1071382"/>
    <lineage>
        <taxon>Eukaryota</taxon>
        <taxon>Fungi</taxon>
        <taxon>Dikarya</taxon>
        <taxon>Ascomycota</taxon>
        <taxon>Saccharomycotina</taxon>
        <taxon>Saccharomycetes</taxon>
        <taxon>Saccharomycetales</taxon>
        <taxon>Saccharomycetaceae</taxon>
        <taxon>Kazachstania</taxon>
    </lineage>
</organism>
<protein>
    <recommendedName>
        <fullName evidence="4">PH domain-containing protein</fullName>
    </recommendedName>
</protein>
<feature type="compositionally biased region" description="Acidic residues" evidence="1">
    <location>
        <begin position="307"/>
        <end position="322"/>
    </location>
</feature>
<feature type="compositionally biased region" description="Polar residues" evidence="1">
    <location>
        <begin position="324"/>
        <end position="335"/>
    </location>
</feature>
<dbReference type="GeneID" id="13885973"/>
<evidence type="ECO:0000256" key="1">
    <source>
        <dbReference type="SAM" id="MobiDB-lite"/>
    </source>
</evidence>
<feature type="region of interest" description="Disordered" evidence="1">
    <location>
        <begin position="307"/>
        <end position="340"/>
    </location>
</feature>
<dbReference type="HOGENOM" id="CLU_644147_0_0_1"/>
<evidence type="ECO:0000313" key="3">
    <source>
        <dbReference type="Proteomes" id="UP000005220"/>
    </source>
</evidence>
<dbReference type="eggNOG" id="ENOG502QUAB">
    <property type="taxonomic scope" value="Eukaryota"/>
</dbReference>
<dbReference type="PANTHER" id="PTHR37283:SF1">
    <property type="entry name" value="PH DOMAIN-CONTAINING PROTEIN YHR131C"/>
    <property type="match status" value="1"/>
</dbReference>
<keyword evidence="3" id="KW-1185">Reference proteome</keyword>
<evidence type="ECO:0008006" key="4">
    <source>
        <dbReference type="Google" id="ProtNLM"/>
    </source>
</evidence>
<gene>
    <name evidence="2" type="primary">KAFR0A07270</name>
    <name evidence="2" type="ORF">KAFR_0A07270</name>
</gene>
<dbReference type="Gene3D" id="2.30.29.30">
    <property type="entry name" value="Pleckstrin-homology domain (PH domain)/Phosphotyrosine-binding domain (PTB)"/>
    <property type="match status" value="1"/>
</dbReference>
<reference evidence="2 3" key="1">
    <citation type="journal article" date="2011" name="Proc. Natl. Acad. Sci. U.S.A.">
        <title>Evolutionary erosion of yeast sex chromosomes by mating-type switching accidents.</title>
        <authorList>
            <person name="Gordon J.L."/>
            <person name="Armisen D."/>
            <person name="Proux-Wera E."/>
            <person name="Oheigeartaigh S.S."/>
            <person name="Byrne K.P."/>
            <person name="Wolfe K.H."/>
        </authorList>
    </citation>
    <scope>NUCLEOTIDE SEQUENCE [LARGE SCALE GENOMIC DNA]</scope>
    <source>
        <strain evidence="3">ATCC 22294 / BCRC 22015 / CBS 2517 / CECT 1963 / NBRC 1671 / NRRL Y-8276</strain>
    </source>
</reference>
<name>H2AP61_KAZAF</name>
<proteinExistence type="predicted"/>
<evidence type="ECO:0000313" key="2">
    <source>
        <dbReference type="EMBL" id="CCF56161.1"/>
    </source>
</evidence>
<dbReference type="PANTHER" id="PTHR37283">
    <property type="entry name" value="PH DOMAIN-CONTAINING PROTEIN YHR131C"/>
    <property type="match status" value="1"/>
</dbReference>
<dbReference type="RefSeq" id="XP_003955296.1">
    <property type="nucleotide sequence ID" value="XM_003955247.1"/>
</dbReference>
<sequence>MHSASSMAFMQNDVYFPVIGKSKTPDSSLLYQTSTESSIPSSLSISRSSSTSSSSTTSLPSETVVDSKLQFLQYVDPLPCIPPSYDEVNPLNRLNLRIPVFDTFEPYSQDDKPPSYEATIHKFAKVKVKLEFQSPYDRLISSFGNKTKDCLLELNSTQLNLYSIPKNLDVSTKELKRYFRDSNLFRSFTLQFGKIGSTVNDTFRKKHTLRCRLENQQFLIEFKDLPDMIKWYRYIHTGIAVSLDLSIREIPNYRIVPRRRRKKKVRAYADESSNKFMKSVRKIFGTKLEIPLQNQHRREIEDLTQSYEDEEELDNEEEEFDDNATLSSQDSGESSHSVKKWNPSYRILPQKKQIDQQLRCIKPFSERYRWFGKIVTVKVSPPNYQTNNQVRNDKNHYLSYYIVTQNGLVNSNSKVFDTWNQLYNGT</sequence>
<accession>H2AP61</accession>
<dbReference type="EMBL" id="HE650821">
    <property type="protein sequence ID" value="CCF56161.1"/>
    <property type="molecule type" value="Genomic_DNA"/>
</dbReference>
<dbReference type="OrthoDB" id="5865767at2759"/>
<feature type="region of interest" description="Disordered" evidence="1">
    <location>
        <begin position="40"/>
        <end position="60"/>
    </location>
</feature>
<dbReference type="AlphaFoldDB" id="H2AP61"/>
<dbReference type="Proteomes" id="UP000005220">
    <property type="component" value="Chromosome 1"/>
</dbReference>
<dbReference type="KEGG" id="kaf:KAFR_0A07270"/>